<dbReference type="STRING" id="1274631.LMTR13_21355"/>
<sequence length="436" mass="47859">MSEFAAAPVLRPGLPGFIAAWPQSRLWLLCLDIYPALAGAALPWSTTAVSVFTALWMVTVLPTIDWQAFFESLRASARSLPLVFFALALAGVLWADDTAAVKLLGLSPVVKLLAIPLLIYHYQRSERGHWVLIAFLVSCVLLMGVSWVTYFADWKAHPDGLAGVPVRNYIDQSHEFALCLFAIAPLLLSFTANGHRAWALVLAAIMLGFYCDMRFVATSRTALVCFPALLVLFAVRYLNRRHAICLLALAAIVEGAVLLASPYLRDRVERTVQDSQVAVDTNAATATSNGLRLAYWRASVRSISEAPMFGHGTGSTKQLFDREAAGRSGEWGRSIRNPHNQTLYVAIQWGMLGALILYAMWYFHLQLFRESTLVAWVGMVIVVQNFVSSLFNSHLFDFHEGWIYVLGVGVAGGMVARAQPQPALARGSEQAGMAGL</sequence>
<feature type="transmembrane region" description="Helical" evidence="5">
    <location>
        <begin position="373"/>
        <end position="395"/>
    </location>
</feature>
<feature type="transmembrane region" description="Helical" evidence="5">
    <location>
        <begin position="132"/>
        <end position="152"/>
    </location>
</feature>
<comment type="subcellular location">
    <subcellularLocation>
        <location evidence="1">Membrane</location>
        <topology evidence="1">Multi-pass membrane protein</topology>
    </subcellularLocation>
</comment>
<dbReference type="PANTHER" id="PTHR37422:SF13">
    <property type="entry name" value="LIPOPOLYSACCHARIDE BIOSYNTHESIS PROTEIN PA4999-RELATED"/>
    <property type="match status" value="1"/>
</dbReference>
<evidence type="ECO:0000313" key="8">
    <source>
        <dbReference type="Proteomes" id="UP000092839"/>
    </source>
</evidence>
<gene>
    <name evidence="7" type="ORF">LMTR13_21355</name>
</gene>
<feature type="transmembrane region" description="Helical" evidence="5">
    <location>
        <begin position="401"/>
        <end position="418"/>
    </location>
</feature>
<dbReference type="AlphaFoldDB" id="A0A1B1UHV4"/>
<evidence type="ECO:0000256" key="2">
    <source>
        <dbReference type="ARBA" id="ARBA00022692"/>
    </source>
</evidence>
<dbReference type="PANTHER" id="PTHR37422">
    <property type="entry name" value="TEICHURONIC ACID BIOSYNTHESIS PROTEIN TUAE"/>
    <property type="match status" value="1"/>
</dbReference>
<dbReference type="EMBL" id="CP016428">
    <property type="protein sequence ID" value="ANW02340.1"/>
    <property type="molecule type" value="Genomic_DNA"/>
</dbReference>
<organism evidence="7 8">
    <name type="scientific">Bradyrhizobium icense</name>
    <dbReference type="NCBI Taxonomy" id="1274631"/>
    <lineage>
        <taxon>Bacteria</taxon>
        <taxon>Pseudomonadati</taxon>
        <taxon>Pseudomonadota</taxon>
        <taxon>Alphaproteobacteria</taxon>
        <taxon>Hyphomicrobiales</taxon>
        <taxon>Nitrobacteraceae</taxon>
        <taxon>Bradyrhizobium</taxon>
    </lineage>
</organism>
<dbReference type="OrthoDB" id="8129715at2"/>
<name>A0A1B1UHV4_9BRAD</name>
<evidence type="ECO:0000256" key="3">
    <source>
        <dbReference type="ARBA" id="ARBA00022989"/>
    </source>
</evidence>
<feature type="transmembrane region" description="Helical" evidence="5">
    <location>
        <begin position="343"/>
        <end position="361"/>
    </location>
</feature>
<protein>
    <recommendedName>
        <fullName evidence="6">O-antigen ligase-related domain-containing protein</fullName>
    </recommendedName>
</protein>
<dbReference type="Proteomes" id="UP000092839">
    <property type="component" value="Chromosome"/>
</dbReference>
<feature type="transmembrane region" description="Helical" evidence="5">
    <location>
        <begin position="221"/>
        <end position="238"/>
    </location>
</feature>
<dbReference type="GO" id="GO:0016020">
    <property type="term" value="C:membrane"/>
    <property type="evidence" value="ECO:0007669"/>
    <property type="project" value="UniProtKB-SubCell"/>
</dbReference>
<feature type="transmembrane region" description="Helical" evidence="5">
    <location>
        <begin position="197"/>
        <end position="215"/>
    </location>
</feature>
<feature type="transmembrane region" description="Helical" evidence="5">
    <location>
        <begin position="33"/>
        <end position="58"/>
    </location>
</feature>
<evidence type="ECO:0000313" key="7">
    <source>
        <dbReference type="EMBL" id="ANW02340.1"/>
    </source>
</evidence>
<evidence type="ECO:0000256" key="1">
    <source>
        <dbReference type="ARBA" id="ARBA00004141"/>
    </source>
</evidence>
<evidence type="ECO:0000256" key="5">
    <source>
        <dbReference type="SAM" id="Phobius"/>
    </source>
</evidence>
<dbReference type="Pfam" id="PF04932">
    <property type="entry name" value="Wzy_C"/>
    <property type="match status" value="1"/>
</dbReference>
<proteinExistence type="predicted"/>
<dbReference type="InterPro" id="IPR007016">
    <property type="entry name" value="O-antigen_ligase-rel_domated"/>
</dbReference>
<accession>A0A1B1UHV4</accession>
<evidence type="ECO:0000256" key="4">
    <source>
        <dbReference type="ARBA" id="ARBA00023136"/>
    </source>
</evidence>
<feature type="transmembrane region" description="Helical" evidence="5">
    <location>
        <begin position="101"/>
        <end position="120"/>
    </location>
</feature>
<keyword evidence="3 5" id="KW-1133">Transmembrane helix</keyword>
<feature type="domain" description="O-antigen ligase-related" evidence="6">
    <location>
        <begin position="215"/>
        <end position="357"/>
    </location>
</feature>
<dbReference type="RefSeq" id="WP_065729550.1">
    <property type="nucleotide sequence ID" value="NZ_CP016428.1"/>
</dbReference>
<dbReference type="KEGG" id="bic:LMTR13_21355"/>
<keyword evidence="8" id="KW-1185">Reference proteome</keyword>
<keyword evidence="2 5" id="KW-0812">Transmembrane</keyword>
<reference evidence="7 8" key="1">
    <citation type="submission" date="2016-07" db="EMBL/GenBank/DDBJ databases">
        <title>Complete genome sequence of Bradyrhizobium icense LMTR 13T, a potential inoculant strain isolated from lima bean (Phaseolus lunatus) in Peru.</title>
        <authorList>
            <person name="Ormeno-Orrillo E."/>
            <person name="Duran D."/>
            <person name="Rogel M.A."/>
            <person name="Rey L."/>
            <person name="Imperial J."/>
            <person name="Ruiz-Argueso T."/>
            <person name="Martinez-Romero E."/>
        </authorList>
    </citation>
    <scope>NUCLEOTIDE SEQUENCE [LARGE SCALE GENOMIC DNA]</scope>
    <source>
        <strain evidence="7 8">LMTR 13</strain>
    </source>
</reference>
<feature type="transmembrane region" description="Helical" evidence="5">
    <location>
        <begin position="79"/>
        <end position="95"/>
    </location>
</feature>
<dbReference type="InterPro" id="IPR051533">
    <property type="entry name" value="WaaL-like"/>
</dbReference>
<evidence type="ECO:0000259" key="6">
    <source>
        <dbReference type="Pfam" id="PF04932"/>
    </source>
</evidence>
<feature type="transmembrane region" description="Helical" evidence="5">
    <location>
        <begin position="245"/>
        <end position="264"/>
    </location>
</feature>
<keyword evidence="4 5" id="KW-0472">Membrane</keyword>